<dbReference type="Gene3D" id="3.40.47.10">
    <property type="match status" value="1"/>
</dbReference>
<dbReference type="InterPro" id="IPR016036">
    <property type="entry name" value="Malonyl_transacylase_ACP-bd"/>
</dbReference>
<evidence type="ECO:0000256" key="3">
    <source>
        <dbReference type="ARBA" id="ARBA00022553"/>
    </source>
</evidence>
<dbReference type="OrthoDB" id="429813at2759"/>
<dbReference type="SMART" id="SM01294">
    <property type="entry name" value="PKS_PP_betabranch"/>
    <property type="match status" value="1"/>
</dbReference>
<dbReference type="Pfam" id="PF16073">
    <property type="entry name" value="SAT"/>
    <property type="match status" value="1"/>
</dbReference>
<dbReference type="InterPro" id="IPR032088">
    <property type="entry name" value="SAT"/>
</dbReference>
<dbReference type="SUPFAM" id="SSF47336">
    <property type="entry name" value="ACP-like"/>
    <property type="match status" value="2"/>
</dbReference>
<dbReference type="PROSITE" id="PS52019">
    <property type="entry name" value="PKS_MFAS_DH"/>
    <property type="match status" value="1"/>
</dbReference>
<keyword evidence="2" id="KW-0596">Phosphopantetheine</keyword>
<evidence type="ECO:0000256" key="2">
    <source>
        <dbReference type="ARBA" id="ARBA00022450"/>
    </source>
</evidence>
<feature type="region of interest" description="N-terminal hotdog fold" evidence="6">
    <location>
        <begin position="1290"/>
        <end position="1416"/>
    </location>
</feature>
<sequence length="2203" mass="240905">MHETHHGKNGSQDSVSVLFGPQGAVTIKSMLEIRTLLQENPDFDFLLRTISELPSLWSAIQDVWPQLDQLPAKKKLTELCQFFQGGPVVTFSEPTNNLLLSPLSVISQIIAFWKLSHGFDHRQSVDSGLRDVQGFCLGFLTATAISCSKSEAQFHALASKAVRLALCIGALVDLDALNCCASAFAVRWKSPASLQYLEHTLKLYPKAYVSCVTDFKTATITIPESESASFVADLAKQNVLSMPLAPQGRWHHRDNLLGLRAILNLCEHDKRFRLPNADALNNSLLSNITGEIITKGALHSIALHCILTEQSRWDLMFKTSFRTMKARNIDYHYITIGEKVVVPRITSGSASAGLPKAFITNHHEDHNIHDENHAEPQVPSSSTESALNGLKPEDIDLVPESAIAVIGMACRYPDADSIEEFWDLISAGKCVIRQMPEDRFKPSELIREPKGPFWGGYVRRMDLFDHRFFGISGREAKSMDPQQRLCLQVAYEAMESAGYYGLHSDGFDEEVGCYLGSANEDYSDNVGSHPVNVFSVTGTLRAFISGRVSHCLGWTGPSMVIDTACSAAAVAINTACTALQTGNCSVAVAGGTCSISSSRMTQNLSGAGFLSPTGASKAFDADANGYCRAEGAGIVVLKPLRDAVRNGDFVLGVITGSAVNQGGNTSSITVPDGPSQCSLYQKALAKSGIAAADVTYVEAHGTGTQVGDPIEFKSIRKTFGGLHRRNNVYVGSVKDNIGHTEASSGVASLIKTILMFQNKTIPRQANFQRLNPKIEPLGKDHVLIPTQSMNWKAAKRIALINNYGAGGNNVAMVVEEPVLSSHTSSQLPNFPIFISGKTTEAVRSYCDVLRASLCGKDLPDIAYNLAIKQNRDFENYSVLASGSVQELSNQLEQVVSGAVETERTPSHKPSVVLCFGGQDGKIAHLSKALYDSSVLLQNHLGKCEAVLTEQLSLPSLFPIIFDPTPISDIVTLHCVLFAIQYACAKSWLDSGLKVNKIIGHSFGQLTALCIAGSLSLIDGIRLVSERARLVEAHCGSENGIMLAVEGARSDLDHLLRLAKQQSQHFTADIACHNGPSSFVIAGDDASIQAVEKASESLSTSFRLKRLENSHAFHTQLLDAIIPDFLRAATELPFATPVIPIEACSNEDDWSTITAEKIVRHTRMPVHFMDAIRRVEKQLNGPIIWLEAGSGSPIVPMIKRAVISSHQHSYIPTVLRNSDAPTNLTKATNRLWSDGIRAQFWPFHRSQHSSYSWVNLPPYQFTKTSHWLEYKPRASVIETPSTVQVVVNPDMELVTLLPIQTNQGEKLFEINPNHELYQLNTKGHEVVDQTLVPASMYNEFVLTASYMLSTAETAYVPHISSLSMSSPLVVNPIGRVFVRLVDKPSSGSWDFTIFTQVDNANPLTHATGCITVSNPSVPESICHFQALQNLMLHRCKEIESSPLSIGFKGPTAYQAMRRVVTYLDYYHGIQRLYNLGSECTARITLPPKRPSGMGAGFCDPVIVDSFAQVSGILANCFSLPEDGEMWVCNYISDVVFTQRFVETAREENKAWLAYAKFDIPSPKRLTCNTFVFEPETGAIVLTFMSVEFQKVSIKSLKKVLGKLNNEKTPIYNAAIQHVTAEARSPRRGTDVSTSGLVPRVALSTPGNTELLTRTVDTVKTCPGSLENLREMLRDVLEIPLAEIRPSSVLEELGVDSLLATELFSEINRRFSVSISHSKFATITDVQELAQLIPGSEETLTCSPSTTSISMAQSCTSTDVNLPQTVQIGHGTEEKIKEMLVDILEIPVQEISPNSILEDLGIDSLLATELFSEVNKRFGVLISHTDFANIADVQGLARLVSGSTQSVIELSTCRAKDSSSQVDMETLVFAERDGTTLSADIYYPQGPVDTQKSLPIALMIHGGGHVISTRRDIRNDQTQILLKAGFLPVSIDYRLCPEITIHEGAMQDVRDAFCWARNTLPALSLSRPDIQPDGNRVVAVGWSSGGHLAMSLGWTLPLLGIRPPEAVLGFYCPTDYEDSFWTSPNLPFGQNPSPSPGPSYNFLYDGLYDKPVTGHTPHVSKLALGGWMSLEDPRSRIILHMNWEGKSLPVLINGLRRTGVSSVTNPPFPSAAQIQAISPLAQIQAGNYRTPTFFVHGTRDDLVPWQASQRSYEALRERDVPTGLVLLKDALHLFDLYPASKRNPAAVQGVNDGYAFLGAHVKSHV</sequence>
<dbReference type="GO" id="GO:0044550">
    <property type="term" value="P:secondary metabolite biosynthetic process"/>
    <property type="evidence" value="ECO:0007669"/>
    <property type="project" value="TreeGrafter"/>
</dbReference>
<feature type="domain" description="Ketosynthase family 3 (KS3)" evidence="8">
    <location>
        <begin position="400"/>
        <end position="816"/>
    </location>
</feature>
<evidence type="ECO:0000256" key="1">
    <source>
        <dbReference type="ARBA" id="ARBA00005179"/>
    </source>
</evidence>
<dbReference type="Proteomes" id="UP000256645">
    <property type="component" value="Unassembled WGS sequence"/>
</dbReference>
<evidence type="ECO:0000259" key="9">
    <source>
        <dbReference type="PROSITE" id="PS52019"/>
    </source>
</evidence>
<dbReference type="PANTHER" id="PTHR43775:SF21">
    <property type="entry name" value="NON-REDUCING POLYKETIDE SYNTHASE AUSA-RELATED"/>
    <property type="match status" value="1"/>
</dbReference>
<feature type="region of interest" description="C-terminal hotdog fold" evidence="6">
    <location>
        <begin position="1442"/>
        <end position="1596"/>
    </location>
</feature>
<evidence type="ECO:0000313" key="10">
    <source>
        <dbReference type="EMBL" id="RDW81833.1"/>
    </source>
</evidence>
<keyword evidence="3" id="KW-0597">Phosphoprotein</keyword>
<dbReference type="PROSITE" id="PS50075">
    <property type="entry name" value="CARRIER"/>
    <property type="match status" value="2"/>
</dbReference>
<dbReference type="EMBL" id="PDLM01000003">
    <property type="protein sequence ID" value="RDW81833.1"/>
    <property type="molecule type" value="Genomic_DNA"/>
</dbReference>
<dbReference type="InterPro" id="IPR049492">
    <property type="entry name" value="BD-FAE-like_dom"/>
</dbReference>
<evidence type="ECO:0000259" key="7">
    <source>
        <dbReference type="PROSITE" id="PS50075"/>
    </source>
</evidence>
<dbReference type="SMART" id="SM00823">
    <property type="entry name" value="PKS_PP"/>
    <property type="match status" value="2"/>
</dbReference>
<reference evidence="10 11" key="1">
    <citation type="journal article" date="2018" name="IMA Fungus">
        <title>IMA Genome-F 9: Draft genome sequence of Annulohypoxylon stygium, Aspergillus mulundensis, Berkeleyomyces basicola (syn. Thielaviopsis basicola), Ceratocystis smalleyi, two Cercospora beticola strains, Coleophoma cylindrospora, Fusarium fracticaudum, Phialophora cf. hyalina, and Morchella septimelata.</title>
        <authorList>
            <person name="Wingfield B.D."/>
            <person name="Bills G.F."/>
            <person name="Dong Y."/>
            <person name="Huang W."/>
            <person name="Nel W.J."/>
            <person name="Swalarsk-Parry B.S."/>
            <person name="Vaghefi N."/>
            <person name="Wilken P.M."/>
            <person name="An Z."/>
            <person name="de Beer Z.W."/>
            <person name="De Vos L."/>
            <person name="Chen L."/>
            <person name="Duong T.A."/>
            <person name="Gao Y."/>
            <person name="Hammerbacher A."/>
            <person name="Kikkert J.R."/>
            <person name="Li Y."/>
            <person name="Li H."/>
            <person name="Li K."/>
            <person name="Li Q."/>
            <person name="Liu X."/>
            <person name="Ma X."/>
            <person name="Naidoo K."/>
            <person name="Pethybridge S.J."/>
            <person name="Sun J."/>
            <person name="Steenkamp E.T."/>
            <person name="van der Nest M.A."/>
            <person name="van Wyk S."/>
            <person name="Wingfield M.J."/>
            <person name="Xiong C."/>
            <person name="Yue Q."/>
            <person name="Zhang X."/>
        </authorList>
    </citation>
    <scope>NUCLEOTIDE SEQUENCE [LARGE SCALE GENOMIC DNA]</scope>
    <source>
        <strain evidence="10 11">BP6252</strain>
    </source>
</reference>
<dbReference type="InterPro" id="IPR014043">
    <property type="entry name" value="Acyl_transferase_dom"/>
</dbReference>
<dbReference type="Pfam" id="PF00698">
    <property type="entry name" value="Acyl_transf_1"/>
    <property type="match status" value="1"/>
</dbReference>
<dbReference type="Gene3D" id="3.40.366.10">
    <property type="entry name" value="Malonyl-Coenzyme A Acyl Carrier Protein, domain 2"/>
    <property type="match status" value="2"/>
</dbReference>
<gene>
    <name evidence="10" type="ORF">BP6252_02945</name>
</gene>
<dbReference type="InterPro" id="IPR016039">
    <property type="entry name" value="Thiolase-like"/>
</dbReference>
<dbReference type="InterPro" id="IPR001227">
    <property type="entry name" value="Ac_transferase_dom_sf"/>
</dbReference>
<evidence type="ECO:0000256" key="5">
    <source>
        <dbReference type="ARBA" id="ARBA00023268"/>
    </source>
</evidence>
<keyword evidence="5" id="KW-0511">Multifunctional enzyme</keyword>
<dbReference type="Gene3D" id="3.40.50.1820">
    <property type="entry name" value="alpha/beta hydrolase"/>
    <property type="match status" value="1"/>
</dbReference>
<feature type="domain" description="Carrier" evidence="7">
    <location>
        <begin position="1768"/>
        <end position="1842"/>
    </location>
</feature>
<dbReference type="CDD" id="cd00833">
    <property type="entry name" value="PKS"/>
    <property type="match status" value="1"/>
</dbReference>
<evidence type="ECO:0000313" key="11">
    <source>
        <dbReference type="Proteomes" id="UP000256645"/>
    </source>
</evidence>
<dbReference type="InterPro" id="IPR020841">
    <property type="entry name" value="PKS_Beta-ketoAc_synthase_dom"/>
</dbReference>
<dbReference type="Pfam" id="PF20434">
    <property type="entry name" value="BD-FAE"/>
    <property type="match status" value="1"/>
</dbReference>
<feature type="active site" description="Proton donor; for dehydratase activity" evidence="6">
    <location>
        <position position="1503"/>
    </location>
</feature>
<dbReference type="InterPro" id="IPR014030">
    <property type="entry name" value="Ketoacyl_synth_N"/>
</dbReference>
<dbReference type="STRING" id="1849047.A0A3D8S6A2"/>
<dbReference type="PROSITE" id="PS00606">
    <property type="entry name" value="KS3_1"/>
    <property type="match status" value="1"/>
</dbReference>
<dbReference type="SUPFAM" id="SSF55048">
    <property type="entry name" value="Probable ACP-binding domain of malonyl-CoA ACP transacylase"/>
    <property type="match status" value="1"/>
</dbReference>
<dbReference type="SUPFAM" id="SSF53474">
    <property type="entry name" value="alpha/beta-Hydrolases"/>
    <property type="match status" value="1"/>
</dbReference>
<comment type="pathway">
    <text evidence="1">Secondary metabolite biosynthesis.</text>
</comment>
<evidence type="ECO:0000256" key="4">
    <source>
        <dbReference type="ARBA" id="ARBA00022679"/>
    </source>
</evidence>
<dbReference type="GO" id="GO:0006633">
    <property type="term" value="P:fatty acid biosynthetic process"/>
    <property type="evidence" value="ECO:0007669"/>
    <property type="project" value="InterPro"/>
</dbReference>
<accession>A0A3D8S6A2</accession>
<dbReference type="Pfam" id="PF02801">
    <property type="entry name" value="Ketoacyl-synt_C"/>
    <property type="match status" value="1"/>
</dbReference>
<dbReference type="Gene3D" id="3.30.70.3290">
    <property type="match status" value="1"/>
</dbReference>
<keyword evidence="11" id="KW-1185">Reference proteome</keyword>
<dbReference type="Pfam" id="PF00109">
    <property type="entry name" value="ketoacyl-synt"/>
    <property type="match status" value="1"/>
</dbReference>
<keyword evidence="4" id="KW-0808">Transferase</keyword>
<dbReference type="InterPro" id="IPR029058">
    <property type="entry name" value="AB_hydrolase_fold"/>
</dbReference>
<dbReference type="PROSITE" id="PS52004">
    <property type="entry name" value="KS3_2"/>
    <property type="match status" value="1"/>
</dbReference>
<dbReference type="InterPro" id="IPR050091">
    <property type="entry name" value="PKS_NRPS_Biosynth_Enz"/>
</dbReference>
<feature type="domain" description="PKS/mFAS DH" evidence="9">
    <location>
        <begin position="1290"/>
        <end position="1596"/>
    </location>
</feature>
<name>A0A3D8S6A2_9HELO</name>
<dbReference type="InterPro" id="IPR016035">
    <property type="entry name" value="Acyl_Trfase/lysoPLipase"/>
</dbReference>
<dbReference type="SUPFAM" id="SSF53901">
    <property type="entry name" value="Thiolase-like"/>
    <property type="match status" value="1"/>
</dbReference>
<evidence type="ECO:0000256" key="6">
    <source>
        <dbReference type="PROSITE-ProRule" id="PRU01363"/>
    </source>
</evidence>
<dbReference type="InterPro" id="IPR020806">
    <property type="entry name" value="PKS_PP-bd"/>
</dbReference>
<comment type="caution">
    <text evidence="10">The sequence shown here is derived from an EMBL/GenBank/DDBJ whole genome shotgun (WGS) entry which is preliminary data.</text>
</comment>
<dbReference type="InterPro" id="IPR014031">
    <property type="entry name" value="Ketoacyl_synth_C"/>
</dbReference>
<dbReference type="InterPro" id="IPR018201">
    <property type="entry name" value="Ketoacyl_synth_AS"/>
</dbReference>
<feature type="domain" description="Carrier" evidence="7">
    <location>
        <begin position="1661"/>
        <end position="1735"/>
    </location>
</feature>
<organism evidence="10 11">
    <name type="scientific">Coleophoma cylindrospora</name>
    <dbReference type="NCBI Taxonomy" id="1849047"/>
    <lineage>
        <taxon>Eukaryota</taxon>
        <taxon>Fungi</taxon>
        <taxon>Dikarya</taxon>
        <taxon>Ascomycota</taxon>
        <taxon>Pezizomycotina</taxon>
        <taxon>Leotiomycetes</taxon>
        <taxon>Helotiales</taxon>
        <taxon>Dermateaceae</taxon>
        <taxon>Coleophoma</taxon>
    </lineage>
</organism>
<dbReference type="GO" id="GO:0004315">
    <property type="term" value="F:3-oxoacyl-[acyl-carrier-protein] synthase activity"/>
    <property type="evidence" value="ECO:0007669"/>
    <property type="project" value="InterPro"/>
</dbReference>
<dbReference type="SMART" id="SM00827">
    <property type="entry name" value="PKS_AT"/>
    <property type="match status" value="1"/>
</dbReference>
<evidence type="ECO:0000259" key="8">
    <source>
        <dbReference type="PROSITE" id="PS52004"/>
    </source>
</evidence>
<dbReference type="Gene3D" id="3.10.129.110">
    <property type="entry name" value="Polyketide synthase dehydratase"/>
    <property type="match status" value="1"/>
</dbReference>
<dbReference type="GO" id="GO:0031177">
    <property type="term" value="F:phosphopantetheine binding"/>
    <property type="evidence" value="ECO:0007669"/>
    <property type="project" value="InterPro"/>
</dbReference>
<dbReference type="SMART" id="SM00825">
    <property type="entry name" value="PKS_KS"/>
    <property type="match status" value="1"/>
</dbReference>
<dbReference type="SUPFAM" id="SSF52151">
    <property type="entry name" value="FabD/lysophospholipase-like"/>
    <property type="match status" value="1"/>
</dbReference>
<dbReference type="InterPro" id="IPR009081">
    <property type="entry name" value="PP-bd_ACP"/>
</dbReference>
<dbReference type="Pfam" id="PF00550">
    <property type="entry name" value="PP-binding"/>
    <property type="match status" value="2"/>
</dbReference>
<dbReference type="PANTHER" id="PTHR43775">
    <property type="entry name" value="FATTY ACID SYNTHASE"/>
    <property type="match status" value="1"/>
</dbReference>
<protein>
    <submittedName>
        <fullName evidence="10">Uncharacterized protein</fullName>
    </submittedName>
</protein>
<feature type="active site" description="Proton acceptor; for dehydratase activity" evidence="6">
    <location>
        <position position="1323"/>
    </location>
</feature>
<proteinExistence type="predicted"/>
<dbReference type="Gene3D" id="1.10.1200.10">
    <property type="entry name" value="ACP-like"/>
    <property type="match status" value="2"/>
</dbReference>
<dbReference type="GO" id="GO:0004312">
    <property type="term" value="F:fatty acid synthase activity"/>
    <property type="evidence" value="ECO:0007669"/>
    <property type="project" value="TreeGrafter"/>
</dbReference>
<dbReference type="InterPro" id="IPR042104">
    <property type="entry name" value="PKS_dehydratase_sf"/>
</dbReference>
<dbReference type="InterPro" id="IPR036736">
    <property type="entry name" value="ACP-like_sf"/>
</dbReference>
<dbReference type="InterPro" id="IPR049900">
    <property type="entry name" value="PKS_mFAS_DH"/>
</dbReference>